<keyword evidence="1" id="KW-1133">Transmembrane helix</keyword>
<dbReference type="Proteomes" id="UP000003323">
    <property type="component" value="Unassembled WGS sequence"/>
</dbReference>
<evidence type="ECO:0000256" key="1">
    <source>
        <dbReference type="SAM" id="Phobius"/>
    </source>
</evidence>
<sequence>MAGVEGKRGMVSDRQHDEERLPVRQLCVRLYILIVFVIYLDATRWHLATGVWRVVEDVVLALCLFLIAMSVPLSERCRTMIDSVGRKANDGPKHTLDAPEK</sequence>
<accession>E0Q4K2</accession>
<evidence type="ECO:0000313" key="3">
    <source>
        <dbReference type="Proteomes" id="UP000003323"/>
    </source>
</evidence>
<evidence type="ECO:0000313" key="2">
    <source>
        <dbReference type="EMBL" id="EFM42405.1"/>
    </source>
</evidence>
<name>E0Q4K2_9BIFI</name>
<reference evidence="2 3" key="1">
    <citation type="submission" date="2010-08" db="EMBL/GenBank/DDBJ databases">
        <authorList>
            <person name="Muzny D."/>
            <person name="Qin X."/>
            <person name="Deng J."/>
            <person name="Jiang H."/>
            <person name="Liu Y."/>
            <person name="Qu J."/>
            <person name="Song X.-Z."/>
            <person name="Zhang L."/>
            <person name="Thornton R."/>
            <person name="Coyle M."/>
            <person name="Francisco L."/>
            <person name="Jackson L."/>
            <person name="Javaid M."/>
            <person name="Korchina V."/>
            <person name="Kovar C."/>
            <person name="Mata R."/>
            <person name="Mathew T."/>
            <person name="Ngo R."/>
            <person name="Nguyen L."/>
            <person name="Nguyen N."/>
            <person name="Okwuonu G."/>
            <person name="Ongeri F."/>
            <person name="Pham C."/>
            <person name="Simmons D."/>
            <person name="Wilczek-Boney K."/>
            <person name="Hale W."/>
            <person name="Jakkamsetti A."/>
            <person name="Pham P."/>
            <person name="Ruth R."/>
            <person name="San Lucas F."/>
            <person name="Warren J."/>
            <person name="Zhang J."/>
            <person name="Zhao Z."/>
            <person name="Zhou C."/>
            <person name="Zhu D."/>
            <person name="Lee S."/>
            <person name="Bess C."/>
            <person name="Blankenburg K."/>
            <person name="Forbes L."/>
            <person name="Fu Q."/>
            <person name="Gubbala S."/>
            <person name="Hirani K."/>
            <person name="Jayaseelan J.C."/>
            <person name="Lara F."/>
            <person name="Munidasa M."/>
            <person name="Palculict T."/>
            <person name="Patil S."/>
            <person name="Pu L.-L."/>
            <person name="Saada N."/>
            <person name="Tang L."/>
            <person name="Weissenberger G."/>
            <person name="Zhu Y."/>
            <person name="Hemphill L."/>
            <person name="Shang Y."/>
            <person name="Youmans B."/>
            <person name="Ayvaz T."/>
            <person name="Ross M."/>
            <person name="Santibanez J."/>
            <person name="Aqrawi P."/>
            <person name="Gross S."/>
            <person name="Joshi V."/>
            <person name="Fowler G."/>
            <person name="Nazareth L."/>
            <person name="Reid J."/>
            <person name="Worley K."/>
            <person name="Petrosino J."/>
            <person name="Highlander S."/>
            <person name="Gibbs R."/>
        </authorList>
    </citation>
    <scope>NUCLEOTIDE SEQUENCE [LARGE SCALE GENOMIC DNA]</scope>
    <source>
        <strain evidence="2 3">ATCC 27679</strain>
    </source>
</reference>
<dbReference type="EMBL" id="AEEQ01000003">
    <property type="protein sequence ID" value="EFM42405.1"/>
    <property type="molecule type" value="Genomic_DNA"/>
</dbReference>
<keyword evidence="1" id="KW-0472">Membrane</keyword>
<feature type="transmembrane region" description="Helical" evidence="1">
    <location>
        <begin position="21"/>
        <end position="40"/>
    </location>
</feature>
<comment type="caution">
    <text evidence="2">The sequence shown here is derived from an EMBL/GenBank/DDBJ whole genome shotgun (WGS) entry which is preliminary data.</text>
</comment>
<dbReference type="AlphaFoldDB" id="E0Q4K2"/>
<keyword evidence="1" id="KW-0812">Transmembrane</keyword>
<dbReference type="HOGENOM" id="CLU_2407364_0_0_11"/>
<organism evidence="2 3">
    <name type="scientific">Bifidobacterium dentium ATCC 27679</name>
    <dbReference type="NCBI Taxonomy" id="871562"/>
    <lineage>
        <taxon>Bacteria</taxon>
        <taxon>Bacillati</taxon>
        <taxon>Actinomycetota</taxon>
        <taxon>Actinomycetes</taxon>
        <taxon>Bifidobacteriales</taxon>
        <taxon>Bifidobacteriaceae</taxon>
        <taxon>Bifidobacterium</taxon>
    </lineage>
</organism>
<gene>
    <name evidence="2" type="ORF">HMPREF0168_0059</name>
</gene>
<feature type="transmembrane region" description="Helical" evidence="1">
    <location>
        <begin position="52"/>
        <end position="73"/>
    </location>
</feature>
<proteinExistence type="predicted"/>
<protein>
    <submittedName>
        <fullName evidence="2">Uncharacterized protein</fullName>
    </submittedName>
</protein>